<evidence type="ECO:0000259" key="2">
    <source>
        <dbReference type="PROSITE" id="PS51688"/>
    </source>
</evidence>
<dbReference type="InterPro" id="IPR007119">
    <property type="entry name" value="Phage_tail_spike_N"/>
</dbReference>
<dbReference type="Pfam" id="PF06605">
    <property type="entry name" value="Prophage_tail"/>
    <property type="match status" value="1"/>
</dbReference>
<dbReference type="NCBIfam" id="TIGR01665">
    <property type="entry name" value="put_anti_recept"/>
    <property type="match status" value="1"/>
</dbReference>
<feature type="coiled-coil region" evidence="1">
    <location>
        <begin position="1172"/>
        <end position="1199"/>
    </location>
</feature>
<dbReference type="PROSITE" id="PS51688">
    <property type="entry name" value="ICA"/>
    <property type="match status" value="1"/>
</dbReference>
<dbReference type="Gene3D" id="2.60.120.260">
    <property type="entry name" value="Galactose-binding domain-like"/>
    <property type="match status" value="1"/>
</dbReference>
<evidence type="ECO:0000313" key="3">
    <source>
        <dbReference type="EMBL" id="MDR4328270.1"/>
    </source>
</evidence>
<reference evidence="3" key="1">
    <citation type="submission" date="2019-07" db="EMBL/GenBank/DDBJ databases">
        <title>Phylogenomic Reclassification of ATCC Bacillus Strains and Various Taxa within the Genus Bacillus.</title>
        <authorList>
            <person name="Riojas M.A."/>
            <person name="Frank A.M."/>
            <person name="Fenn S.L."/>
            <person name="King S.P."/>
            <person name="Brower S.M."/>
            <person name="Hazbon M.H."/>
        </authorList>
    </citation>
    <scope>NUCLEOTIDE SEQUENCE</scope>
    <source>
        <strain evidence="3">NR-12239</strain>
    </source>
</reference>
<protein>
    <submittedName>
        <fullName evidence="3">Peptidase S74</fullName>
    </submittedName>
</protein>
<evidence type="ECO:0000313" key="4">
    <source>
        <dbReference type="Proteomes" id="UP001248134"/>
    </source>
</evidence>
<dbReference type="InterPro" id="IPR010572">
    <property type="entry name" value="Tail_dom"/>
</dbReference>
<name>A0AAJ2DLQ3_9BACI</name>
<sequence length="1199" mass="134362">MGKRKGDLHIVDYITRQVIATIRPHDYIEDKRHWEIKNSIDILDVKLLESSKYIPYLQQQNIILKETRPGIITPYVITSVEKDSAAKTVTILASGEWTLLDADGYIEPKKFDSLKAEEYMRIALKGTDWEVGKVEATGTRTQYIKEFVSPLRLLNLTAAEFNHYELQYRVTVQGASINKRYVDLVEKRGRYTGKEINIGKDLQGITRTENSDGVITALVGYVTVQGANGQDEVITVADINNGIPYVVDDEAFQRWNINGKHRFGFYTPETDNQNMTPERLMTLTKAALKKRVDTNLVYGVDAVSLARVAGMSHEAINEGDTVYIKDKTLNPPLYLEARAIAADESFKDPRQDKIYFGNYREIEDVNDSLMKAYQRILSSLQDKVPAEVFKQLDEKVNGQTDAIAEAGAKADQAHEDAKTAKDLATEIESNMNQMQTAIIESPTAPTDKLEAGKTLWLDSSDSSAKILKLWNGTDWEPLVPDTVGITTEITNIKGELSTKVTETQMQEYIGELGADNLLLNTQFVKKKVNDFGDVTEETPSLERWNPDADAVDRKITVDESKRYKQSRSVKIESTHTTTNVWHGIYQDVPAYQKQGKFQFSAMLYTEDKYAISLGAAFKVEFFNGTTSVGGYKQVEFQDKLVDGQWTRFIIDHDAPDAPITHARIEVWIRRSGTVWVAEPQCNVGEKLPVYMENPKDIINYDAMVKEVADRVTKSEFNTVNSSYDTKLTQTNQEINLRAKSTDVYTKDEGDGRYGSKAVVDRHESELKVNAQEISLRVKDNEIAAKLNLTAQTALIQAPKINLDGYVEAKHIKTGSLKGVVIMTEDPTSANNHMRLEKQNLNLYGTGKARGYLGFVPITQGVREALVLGTNYTDATSAKNCALVLEHTTPDPSSYTDAVARIGIYDGVNKTDMSSSIEFSKYGDRMDLKSLGSMSIYAKRDISISTDGSNSLNLRAGNGMSLRSETGYWSFPTKLADPYFDTVTLRDEGKFVSLSIDGKTMRVHRDTRGKYGFYFLDRYDDMTPYPDYADVNGGNLWGSGNITAETGDIVANGGTTVGGNIRAKREVSGASWSQTSTRDIKTDILPIQFDAVNTLMELKPSQYLFKDDVETLGYDEINKDIDKYLQYGFIAEDTPIQFQGRNGKSVLPYSLITVNIAATQQILLRQNVQQEEINLLKEKVSSQETRLNELEALVQQLLTK</sequence>
<dbReference type="RefSeq" id="WP_098114257.1">
    <property type="nucleotide sequence ID" value="NZ_NUBV01000001.1"/>
</dbReference>
<organism evidence="3 4">
    <name type="scientific">Bacillus pseudomycoides</name>
    <dbReference type="NCBI Taxonomy" id="64104"/>
    <lineage>
        <taxon>Bacteria</taxon>
        <taxon>Bacillati</taxon>
        <taxon>Bacillota</taxon>
        <taxon>Bacilli</taxon>
        <taxon>Bacillales</taxon>
        <taxon>Bacillaceae</taxon>
        <taxon>Bacillus</taxon>
        <taxon>Bacillus cereus group</taxon>
    </lineage>
</organism>
<gene>
    <name evidence="3" type="ORF">FOS08_20850</name>
</gene>
<dbReference type="InterPro" id="IPR030392">
    <property type="entry name" value="S74_ICA"/>
</dbReference>
<feature type="domain" description="Peptidase S74" evidence="2">
    <location>
        <begin position="1075"/>
        <end position="1172"/>
    </location>
</feature>
<accession>A0AAJ2DLQ3</accession>
<keyword evidence="1" id="KW-0175">Coiled coil</keyword>
<evidence type="ECO:0000256" key="1">
    <source>
        <dbReference type="SAM" id="Coils"/>
    </source>
</evidence>
<comment type="caution">
    <text evidence="3">The sequence shown here is derived from an EMBL/GenBank/DDBJ whole genome shotgun (WGS) entry which is preliminary data.</text>
</comment>
<dbReference type="EMBL" id="VLYX01000029">
    <property type="protein sequence ID" value="MDR4328270.1"/>
    <property type="molecule type" value="Genomic_DNA"/>
</dbReference>
<dbReference type="Proteomes" id="UP001248134">
    <property type="component" value="Unassembled WGS sequence"/>
</dbReference>
<dbReference type="AlphaFoldDB" id="A0AAJ2DLQ3"/>
<proteinExistence type="predicted"/>